<feature type="transmembrane region" description="Helical" evidence="6">
    <location>
        <begin position="140"/>
        <end position="159"/>
    </location>
</feature>
<evidence type="ECO:0000256" key="5">
    <source>
        <dbReference type="ARBA" id="ARBA00023136"/>
    </source>
</evidence>
<dbReference type="GO" id="GO:0035435">
    <property type="term" value="P:phosphate ion transmembrane transport"/>
    <property type="evidence" value="ECO:0007669"/>
    <property type="project" value="TreeGrafter"/>
</dbReference>
<feature type="transmembrane region" description="Helical" evidence="6">
    <location>
        <begin position="246"/>
        <end position="264"/>
    </location>
</feature>
<feature type="domain" description="Major facilitator superfamily (MFS) profile" evidence="7">
    <location>
        <begin position="1"/>
        <end position="392"/>
    </location>
</feature>
<feature type="transmembrane region" description="Helical" evidence="6">
    <location>
        <begin position="165"/>
        <end position="188"/>
    </location>
</feature>
<dbReference type="Pfam" id="PF07690">
    <property type="entry name" value="MFS_1"/>
    <property type="match status" value="1"/>
</dbReference>
<dbReference type="InterPro" id="IPR011701">
    <property type="entry name" value="MFS"/>
</dbReference>
<feature type="transmembrane region" description="Helical" evidence="6">
    <location>
        <begin position="370"/>
        <end position="388"/>
    </location>
</feature>
<dbReference type="Proteomes" id="UP000655830">
    <property type="component" value="Unassembled WGS sequence"/>
</dbReference>
<feature type="transmembrane region" description="Helical" evidence="6">
    <location>
        <begin position="301"/>
        <end position="324"/>
    </location>
</feature>
<evidence type="ECO:0000256" key="6">
    <source>
        <dbReference type="SAM" id="Phobius"/>
    </source>
</evidence>
<dbReference type="PIRSF" id="PIRSF002808">
    <property type="entry name" value="Hexose_phosphate_transp"/>
    <property type="match status" value="1"/>
</dbReference>
<feature type="transmembrane region" description="Helical" evidence="6">
    <location>
        <begin position="80"/>
        <end position="104"/>
    </location>
</feature>
<dbReference type="InterPro" id="IPR051337">
    <property type="entry name" value="OPA_Antiporter"/>
</dbReference>
<dbReference type="InterPro" id="IPR000849">
    <property type="entry name" value="Sugar_P_transporter"/>
</dbReference>
<evidence type="ECO:0000313" key="9">
    <source>
        <dbReference type="Proteomes" id="UP000655830"/>
    </source>
</evidence>
<evidence type="ECO:0000256" key="2">
    <source>
        <dbReference type="ARBA" id="ARBA00022448"/>
    </source>
</evidence>
<dbReference type="SUPFAM" id="SSF103473">
    <property type="entry name" value="MFS general substrate transporter"/>
    <property type="match status" value="1"/>
</dbReference>
<accession>A0A926IEE8</accession>
<dbReference type="InterPro" id="IPR036259">
    <property type="entry name" value="MFS_trans_sf"/>
</dbReference>
<evidence type="ECO:0000256" key="1">
    <source>
        <dbReference type="ARBA" id="ARBA00004651"/>
    </source>
</evidence>
<dbReference type="InterPro" id="IPR020846">
    <property type="entry name" value="MFS_dom"/>
</dbReference>
<feature type="transmembrane region" description="Helical" evidence="6">
    <location>
        <begin position="9"/>
        <end position="27"/>
    </location>
</feature>
<keyword evidence="5 6" id="KW-0472">Membrane</keyword>
<gene>
    <name evidence="8" type="ORF">H8718_14445</name>
</gene>
<dbReference type="EMBL" id="JACRSY010000026">
    <property type="protein sequence ID" value="MBC8580717.1"/>
    <property type="molecule type" value="Genomic_DNA"/>
</dbReference>
<keyword evidence="9" id="KW-1185">Reference proteome</keyword>
<dbReference type="PANTHER" id="PTHR43826">
    <property type="entry name" value="GLUCOSE-6-PHOSPHATE EXCHANGER SLC37A4"/>
    <property type="match status" value="1"/>
</dbReference>
<proteinExistence type="predicted"/>
<name>A0A926IEE8_9FIRM</name>
<dbReference type="PROSITE" id="PS50850">
    <property type="entry name" value="MFS"/>
    <property type="match status" value="1"/>
</dbReference>
<feature type="transmembrane region" description="Helical" evidence="6">
    <location>
        <begin position="47"/>
        <end position="68"/>
    </location>
</feature>
<protein>
    <submittedName>
        <fullName evidence="8">MFS transporter</fullName>
    </submittedName>
</protein>
<feature type="transmembrane region" description="Helical" evidence="6">
    <location>
        <begin position="276"/>
        <end position="295"/>
    </location>
</feature>
<dbReference type="GO" id="GO:0061513">
    <property type="term" value="F:glucose 6-phosphate:phosphate antiporter activity"/>
    <property type="evidence" value="ECO:0007669"/>
    <property type="project" value="TreeGrafter"/>
</dbReference>
<evidence type="ECO:0000256" key="4">
    <source>
        <dbReference type="ARBA" id="ARBA00022989"/>
    </source>
</evidence>
<comment type="caution">
    <text evidence="8">The sequence shown here is derived from an EMBL/GenBank/DDBJ whole genome shotgun (WGS) entry which is preliminary data.</text>
</comment>
<keyword evidence="3 6" id="KW-0812">Transmembrane</keyword>
<evidence type="ECO:0000259" key="7">
    <source>
        <dbReference type="PROSITE" id="PS50850"/>
    </source>
</evidence>
<dbReference type="GO" id="GO:0005886">
    <property type="term" value="C:plasma membrane"/>
    <property type="evidence" value="ECO:0007669"/>
    <property type="project" value="UniProtKB-SubCell"/>
</dbReference>
<evidence type="ECO:0000256" key="3">
    <source>
        <dbReference type="ARBA" id="ARBA00022692"/>
    </source>
</evidence>
<evidence type="ECO:0000313" key="8">
    <source>
        <dbReference type="EMBL" id="MBC8580717.1"/>
    </source>
</evidence>
<comment type="subcellular location">
    <subcellularLocation>
        <location evidence="1">Cell membrane</location>
        <topology evidence="1">Multi-pass membrane protein</topology>
    </subcellularLocation>
</comment>
<feature type="transmembrane region" description="Helical" evidence="6">
    <location>
        <begin position="344"/>
        <end position="364"/>
    </location>
</feature>
<reference evidence="8" key="1">
    <citation type="submission" date="2020-08" db="EMBL/GenBank/DDBJ databases">
        <title>Genome public.</title>
        <authorList>
            <person name="Liu C."/>
            <person name="Sun Q."/>
        </authorList>
    </citation>
    <scope>NUCLEOTIDE SEQUENCE</scope>
    <source>
        <strain evidence="8">NSJ-12</strain>
    </source>
</reference>
<sequence length="401" mass="44777">MNCINIKRGFILGMCWMAYASIYLGRLNLSIAAPIMEQEELINAVQMGTLGSCFFFTYAFGQIINGYLGDRVNPKRMFSIGIIVAALCNILIGFGPSVPMIFLLWSINGYAQSMIWGPLLKILAYTYIKEKERSRAAMILSTSIGVGSVLAILISSIVLENGFEAVFWVAGIVMLIIGIASLIFIPYVNQSKIIKREHISFFKIFLDKKIRAILIPNMAHGIIKDNLNLWIPILFMMMYGIDVKQVVIYVFLIPLATLVGRLIFPWMYHRCRENEKVVVTMAFIVCIGSLVPLVAYQIPIWLAALLLACIALAVSVINAAFLTIFPLRFVESNNVASVSGIMDFIAYMGAAVGSILFGIVIKYLGYQSIILFWIVISVISIVCMILSINNEEMISNERVER</sequence>
<keyword evidence="4 6" id="KW-1133">Transmembrane helix</keyword>
<organism evidence="8 9">
    <name type="scientific">Zhenhengia yiwuensis</name>
    <dbReference type="NCBI Taxonomy" id="2763666"/>
    <lineage>
        <taxon>Bacteria</taxon>
        <taxon>Bacillati</taxon>
        <taxon>Bacillota</taxon>
        <taxon>Clostridia</taxon>
        <taxon>Lachnospirales</taxon>
        <taxon>Lachnospiraceae</taxon>
        <taxon>Zhenhengia</taxon>
    </lineage>
</organism>
<keyword evidence="2" id="KW-0813">Transport</keyword>
<dbReference type="RefSeq" id="WP_249333432.1">
    <property type="nucleotide sequence ID" value="NZ_JACRSY010000026.1"/>
</dbReference>
<dbReference type="PANTHER" id="PTHR43826:SF3">
    <property type="entry name" value="GLUCOSE-6-PHOSPHATE EXCHANGER SLC37A4"/>
    <property type="match status" value="1"/>
</dbReference>
<dbReference type="Gene3D" id="1.20.1250.20">
    <property type="entry name" value="MFS general substrate transporter like domains"/>
    <property type="match status" value="2"/>
</dbReference>
<dbReference type="AlphaFoldDB" id="A0A926IEE8"/>